<reference evidence="2 3" key="1">
    <citation type="submission" date="2015-04" db="EMBL/GenBank/DDBJ databases">
        <title>The draft genome sequence of Erythrobacter marinus HWDM-33.</title>
        <authorList>
            <person name="Zhuang L."/>
            <person name="Liu Y."/>
            <person name="Shao Z."/>
        </authorList>
    </citation>
    <scope>NUCLEOTIDE SEQUENCE [LARGE SCALE GENOMIC DNA]</scope>
    <source>
        <strain evidence="2 3">HWDM-33</strain>
    </source>
</reference>
<name>A0A0H0XPK6_9SPHN</name>
<protein>
    <recommendedName>
        <fullName evidence="4">Septum formation initiator</fullName>
    </recommendedName>
</protein>
<dbReference type="Proteomes" id="UP000053455">
    <property type="component" value="Unassembled WGS sequence"/>
</dbReference>
<keyword evidence="1" id="KW-0472">Membrane</keyword>
<dbReference type="PATRIC" id="fig|874156.12.peg.1972"/>
<dbReference type="AlphaFoldDB" id="A0A0H0XPK6"/>
<evidence type="ECO:0008006" key="4">
    <source>
        <dbReference type="Google" id="ProtNLM"/>
    </source>
</evidence>
<keyword evidence="1" id="KW-0812">Transmembrane</keyword>
<dbReference type="InterPro" id="IPR007060">
    <property type="entry name" value="FtsL/DivIC"/>
</dbReference>
<evidence type="ECO:0000313" key="2">
    <source>
        <dbReference type="EMBL" id="KLI63936.1"/>
    </source>
</evidence>
<comment type="caution">
    <text evidence="2">The sequence shown here is derived from an EMBL/GenBank/DDBJ whole genome shotgun (WGS) entry which is preliminary data.</text>
</comment>
<dbReference type="Pfam" id="PF04977">
    <property type="entry name" value="DivIC"/>
    <property type="match status" value="1"/>
</dbReference>
<evidence type="ECO:0000313" key="3">
    <source>
        <dbReference type="Proteomes" id="UP000053455"/>
    </source>
</evidence>
<sequence length="106" mass="11886">MNGTRNRRELVRERVGNAMALLLLILIGMLAFMGPNGLISWSDNAAKLDGHKERIAALEEERAVLANRVELLDPENADPDLASELARRDLNVVHQDEYVVELDQQP</sequence>
<gene>
    <name evidence="2" type="ORF">AAV99_09605</name>
</gene>
<keyword evidence="1" id="KW-1133">Transmembrane helix</keyword>
<dbReference type="OrthoDB" id="9815600at2"/>
<dbReference type="STRING" id="874156.GCA_001021555_01391"/>
<dbReference type="EMBL" id="LBHU01000002">
    <property type="protein sequence ID" value="KLI63936.1"/>
    <property type="molecule type" value="Genomic_DNA"/>
</dbReference>
<dbReference type="RefSeq" id="WP_047093753.1">
    <property type="nucleotide sequence ID" value="NZ_LBHU01000002.1"/>
</dbReference>
<keyword evidence="3" id="KW-1185">Reference proteome</keyword>
<evidence type="ECO:0000256" key="1">
    <source>
        <dbReference type="SAM" id="Phobius"/>
    </source>
</evidence>
<accession>A0A0H0XPK6</accession>
<proteinExistence type="predicted"/>
<feature type="transmembrane region" description="Helical" evidence="1">
    <location>
        <begin position="21"/>
        <end position="41"/>
    </location>
</feature>
<organism evidence="2 3">
    <name type="scientific">Aurantiacibacter marinus</name>
    <dbReference type="NCBI Taxonomy" id="874156"/>
    <lineage>
        <taxon>Bacteria</taxon>
        <taxon>Pseudomonadati</taxon>
        <taxon>Pseudomonadota</taxon>
        <taxon>Alphaproteobacteria</taxon>
        <taxon>Sphingomonadales</taxon>
        <taxon>Erythrobacteraceae</taxon>
        <taxon>Aurantiacibacter</taxon>
    </lineage>
</organism>